<evidence type="ECO:0000313" key="1">
    <source>
        <dbReference type="EMBL" id="MBD7965444.1"/>
    </source>
</evidence>
<reference evidence="1 2" key="1">
    <citation type="submission" date="2020-08" db="EMBL/GenBank/DDBJ databases">
        <title>A Genomic Blueprint of the Chicken Gut Microbiome.</title>
        <authorList>
            <person name="Gilroy R."/>
            <person name="Ravi A."/>
            <person name="Getino M."/>
            <person name="Pursley I."/>
            <person name="Horton D.L."/>
            <person name="Alikhan N.-F."/>
            <person name="Baker D."/>
            <person name="Gharbi K."/>
            <person name="Hall N."/>
            <person name="Watson M."/>
            <person name="Adriaenssens E.M."/>
            <person name="Foster-Nyarko E."/>
            <person name="Jarju S."/>
            <person name="Secka A."/>
            <person name="Antonio M."/>
            <person name="Oren A."/>
            <person name="Chaudhuri R."/>
            <person name="La Ragione R.M."/>
            <person name="Hildebrand F."/>
            <person name="Pallen M.J."/>
        </authorList>
    </citation>
    <scope>NUCLEOTIDE SEQUENCE [LARGE SCALE GENOMIC DNA]</scope>
    <source>
        <strain evidence="1 2">Sa2CUA10</strain>
    </source>
</reference>
<dbReference type="EMBL" id="JACSQM010000007">
    <property type="protein sequence ID" value="MBD7965444.1"/>
    <property type="molecule type" value="Genomic_DNA"/>
</dbReference>
<dbReference type="RefSeq" id="WP_191754674.1">
    <property type="nucleotide sequence ID" value="NZ_JACSQM010000007.1"/>
</dbReference>
<keyword evidence="2" id="KW-1185">Reference proteome</keyword>
<protein>
    <submittedName>
        <fullName evidence="1">DUF3990 domain-containing protein</fullName>
    </submittedName>
</protein>
<evidence type="ECO:0000313" key="2">
    <source>
        <dbReference type="Proteomes" id="UP000603641"/>
    </source>
</evidence>
<dbReference type="Pfam" id="PF13151">
    <property type="entry name" value="DUF3990"/>
    <property type="match status" value="1"/>
</dbReference>
<dbReference type="InterPro" id="IPR025051">
    <property type="entry name" value="DUF3990"/>
</dbReference>
<dbReference type="Gene3D" id="3.90.175.10">
    <property type="entry name" value="Diphtheria Toxin, domain 1"/>
    <property type="match status" value="1"/>
</dbReference>
<gene>
    <name evidence="1" type="ORF">H9648_15390</name>
</gene>
<organism evidence="1 2">
    <name type="scientific">Fictibacillus norfolkensis</name>
    <dbReference type="NCBI Taxonomy" id="2762233"/>
    <lineage>
        <taxon>Bacteria</taxon>
        <taxon>Bacillati</taxon>
        <taxon>Bacillota</taxon>
        <taxon>Bacilli</taxon>
        <taxon>Bacillales</taxon>
        <taxon>Fictibacillaceae</taxon>
        <taxon>Fictibacillus</taxon>
    </lineage>
</organism>
<dbReference type="Proteomes" id="UP000603641">
    <property type="component" value="Unassembled WGS sequence"/>
</dbReference>
<accession>A0ABR8SQR2</accession>
<name>A0ABR8SQR2_9BACL</name>
<sequence length="273" mass="32171">MLSYDGYRTVYHGTTLFAAKLIQQNGIWIEAQRLRTDFGQGFYVTFSRSQAKSWSYFRAKNKQLSPRILDLLNLSESDYLNHPDTRIPAYLVFSLDLHTLHRLQGMIFPLPHDEKWSFNKDAWKEFVKNSRKGIKHDYDFVYGPVWSGHFNSTGEIKASPFKEQLSFHNEKALHCLSSPMIIKLPPKKWISSPEHTNHDQDVFLSDIAKNLMKISTMKEKQALQFIHKYLMAHSFSNIHTHETALYWAFAIFYQSKRIWIDEYERCLDSIIQL</sequence>
<comment type="caution">
    <text evidence="1">The sequence shown here is derived from an EMBL/GenBank/DDBJ whole genome shotgun (WGS) entry which is preliminary data.</text>
</comment>
<proteinExistence type="predicted"/>